<evidence type="ECO:0000313" key="3">
    <source>
        <dbReference type="Proteomes" id="UP001500843"/>
    </source>
</evidence>
<organism evidence="2 3">
    <name type="scientific">Promicromonospora umidemergens</name>
    <dbReference type="NCBI Taxonomy" id="629679"/>
    <lineage>
        <taxon>Bacteria</taxon>
        <taxon>Bacillati</taxon>
        <taxon>Actinomycetota</taxon>
        <taxon>Actinomycetes</taxon>
        <taxon>Micrococcales</taxon>
        <taxon>Promicromonosporaceae</taxon>
        <taxon>Promicromonospora</taxon>
    </lineage>
</organism>
<reference evidence="3" key="1">
    <citation type="journal article" date="2019" name="Int. J. Syst. Evol. Microbiol.">
        <title>The Global Catalogue of Microorganisms (GCM) 10K type strain sequencing project: providing services to taxonomists for standard genome sequencing and annotation.</title>
        <authorList>
            <consortium name="The Broad Institute Genomics Platform"/>
            <consortium name="The Broad Institute Genome Sequencing Center for Infectious Disease"/>
            <person name="Wu L."/>
            <person name="Ma J."/>
        </authorList>
    </citation>
    <scope>NUCLEOTIDE SEQUENCE [LARGE SCALE GENOMIC DNA]</scope>
    <source>
        <strain evidence="3">JCM 17975</strain>
    </source>
</reference>
<evidence type="ECO:0000259" key="1">
    <source>
        <dbReference type="Pfam" id="PF13546"/>
    </source>
</evidence>
<dbReference type="PANTHER" id="PTHR33627:SF1">
    <property type="entry name" value="TRANSPOSASE"/>
    <property type="match status" value="1"/>
</dbReference>
<comment type="caution">
    <text evidence="2">The sequence shown here is derived from an EMBL/GenBank/DDBJ whole genome shotgun (WGS) entry which is preliminary data.</text>
</comment>
<protein>
    <recommendedName>
        <fullName evidence="1">Transposase IS701-like DDE domain-containing protein</fullName>
    </recommendedName>
</protein>
<evidence type="ECO:0000313" key="2">
    <source>
        <dbReference type="EMBL" id="GAA4704535.1"/>
    </source>
</evidence>
<dbReference type="InterPro" id="IPR012337">
    <property type="entry name" value="RNaseH-like_sf"/>
</dbReference>
<dbReference type="InterPro" id="IPR038721">
    <property type="entry name" value="IS701-like_DDE_dom"/>
</dbReference>
<keyword evidence="3" id="KW-1185">Reference proteome</keyword>
<gene>
    <name evidence="2" type="ORF">GCM10023198_27780</name>
</gene>
<accession>A0ABP8XDA5</accession>
<feature type="domain" description="Transposase IS701-like DDE" evidence="1">
    <location>
        <begin position="16"/>
        <end position="104"/>
    </location>
</feature>
<dbReference type="Proteomes" id="UP001500843">
    <property type="component" value="Unassembled WGS sequence"/>
</dbReference>
<dbReference type="InterPro" id="IPR039365">
    <property type="entry name" value="IS701-like"/>
</dbReference>
<dbReference type="SUPFAM" id="SSF53098">
    <property type="entry name" value="Ribonuclease H-like"/>
    <property type="match status" value="1"/>
</dbReference>
<proteinExistence type="predicted"/>
<dbReference type="NCBIfam" id="NF033540">
    <property type="entry name" value="transpos_IS701"/>
    <property type="match status" value="1"/>
</dbReference>
<name>A0ABP8XDA5_9MICO</name>
<dbReference type="PANTHER" id="PTHR33627">
    <property type="entry name" value="TRANSPOSASE"/>
    <property type="match status" value="1"/>
</dbReference>
<sequence length="298" mass="34264">MTNSMSSSDGRWCTRARELYLPKAWLEDPDRCRRAGIPEEREMATKPVLAAEMIERALDAGIEAEWTTGDAVYGQHAWLRGRLEARGMHYVMAVPMNQRAITPGTLGVEGRADQLFAALDGRAWRTRTAGTGTKGERLYAWARIRINGPAETGEHWLLARRSLKDLTDLAYYFICHAPEYVTLAELARVAGARWAIEETFQTSKDETGLDHYQVRQYTGWYRHIHVLPRVPERHPLQKGGPHPSSEHLVRLSLPESRHLITRIAWHRQPDPHHVIRCSLWRRQHHAQQCHYKARGHTP</sequence>
<dbReference type="Pfam" id="PF13546">
    <property type="entry name" value="DDE_5"/>
    <property type="match status" value="1"/>
</dbReference>
<dbReference type="EMBL" id="BAABHM010000011">
    <property type="protein sequence ID" value="GAA4704535.1"/>
    <property type="molecule type" value="Genomic_DNA"/>
</dbReference>